<gene>
    <name evidence="2" type="ORF">AC00_2637</name>
</gene>
<evidence type="ECO:0000313" key="2">
    <source>
        <dbReference type="EMBL" id="EZJ84767.1"/>
    </source>
</evidence>
<protein>
    <submittedName>
        <fullName evidence="2">Uncharacterized protein</fullName>
    </submittedName>
</protein>
<name>A0AAN4NUL2_ECOLX</name>
<dbReference type="Proteomes" id="UP000024043">
    <property type="component" value="Unassembled WGS sequence"/>
</dbReference>
<feature type="region of interest" description="Disordered" evidence="1">
    <location>
        <begin position="1"/>
        <end position="48"/>
    </location>
</feature>
<accession>A0AAN4NUL2</accession>
<reference evidence="2 3" key="1">
    <citation type="submission" date="2014-03" db="EMBL/GenBank/DDBJ databases">
        <title>Genetic Variability of E. coli after antibiotic treatment.</title>
        <authorList>
            <person name="Silbergeld E."/>
            <person name="Coles C."/>
            <person name="Seidman J.C."/>
            <person name="You Y."/>
            <person name="George J."/>
            <person name="Nadendla S."/>
            <person name="Huot H."/>
            <person name="Daugherty S.C."/>
            <person name="Nagaraj S."/>
            <person name="Ott S."/>
            <person name="Klega K."/>
            <person name="Rasko D."/>
        </authorList>
    </citation>
    <scope>NUCLEOTIDE SEQUENCE [LARGE SCALE GENOMIC DNA]</scope>
    <source>
        <strain evidence="2 3">1-250-04_S3_C1</strain>
    </source>
</reference>
<sequence>MVVQASKPLRKLFQGQVPSAPSPEMPKSASSYPEMNTGRLLNPQGIAP</sequence>
<dbReference type="EMBL" id="JJLU01000085">
    <property type="protein sequence ID" value="EZJ84767.1"/>
    <property type="molecule type" value="Genomic_DNA"/>
</dbReference>
<evidence type="ECO:0000256" key="1">
    <source>
        <dbReference type="SAM" id="MobiDB-lite"/>
    </source>
</evidence>
<proteinExistence type="predicted"/>
<dbReference type="AlphaFoldDB" id="A0AAN4NUL2"/>
<organism evidence="2 3">
    <name type="scientific">Escherichia coli 1-250-04_S3_C1</name>
    <dbReference type="NCBI Taxonomy" id="1444135"/>
    <lineage>
        <taxon>Bacteria</taxon>
        <taxon>Pseudomonadati</taxon>
        <taxon>Pseudomonadota</taxon>
        <taxon>Gammaproteobacteria</taxon>
        <taxon>Enterobacterales</taxon>
        <taxon>Enterobacteriaceae</taxon>
        <taxon>Escherichia</taxon>
    </lineage>
</organism>
<evidence type="ECO:0000313" key="3">
    <source>
        <dbReference type="Proteomes" id="UP000024043"/>
    </source>
</evidence>
<comment type="caution">
    <text evidence="2">The sequence shown here is derived from an EMBL/GenBank/DDBJ whole genome shotgun (WGS) entry which is preliminary data.</text>
</comment>